<comment type="similarity">
    <text evidence="1">Belongs to the LysR transcriptional regulatory family.</text>
</comment>
<dbReference type="PANTHER" id="PTHR30537:SF3">
    <property type="entry name" value="TRANSCRIPTIONAL REGULATORY PROTEIN"/>
    <property type="match status" value="1"/>
</dbReference>
<dbReference type="SUPFAM" id="SSF53850">
    <property type="entry name" value="Periplasmic binding protein-like II"/>
    <property type="match status" value="1"/>
</dbReference>
<dbReference type="InterPro" id="IPR005119">
    <property type="entry name" value="LysR_subst-bd"/>
</dbReference>
<dbReference type="PRINTS" id="PR00039">
    <property type="entry name" value="HTHLYSR"/>
</dbReference>
<dbReference type="OrthoDB" id="570111at2"/>
<evidence type="ECO:0000313" key="7">
    <source>
        <dbReference type="Proteomes" id="UP000014461"/>
    </source>
</evidence>
<dbReference type="FunFam" id="1.10.10.10:FF:000001">
    <property type="entry name" value="LysR family transcriptional regulator"/>
    <property type="match status" value="1"/>
</dbReference>
<evidence type="ECO:0000256" key="3">
    <source>
        <dbReference type="ARBA" id="ARBA00023125"/>
    </source>
</evidence>
<evidence type="ECO:0000259" key="5">
    <source>
        <dbReference type="PROSITE" id="PS50931"/>
    </source>
</evidence>
<dbReference type="GO" id="GO:0006351">
    <property type="term" value="P:DNA-templated transcription"/>
    <property type="evidence" value="ECO:0007669"/>
    <property type="project" value="TreeGrafter"/>
</dbReference>
<dbReference type="PROSITE" id="PS50931">
    <property type="entry name" value="HTH_LYSR"/>
    <property type="match status" value="1"/>
</dbReference>
<keyword evidence="7" id="KW-1185">Reference proteome</keyword>
<dbReference type="STRING" id="1331007.AALB_0790"/>
<keyword evidence="3" id="KW-0238">DNA-binding</keyword>
<proteinExistence type="inferred from homology"/>
<dbReference type="InterPro" id="IPR058163">
    <property type="entry name" value="LysR-type_TF_proteobact-type"/>
</dbReference>
<sequence>MNSDNWQWWQYFLGIAQQGSLSKAAQHLGVSQPTLSRQLQAMEQQLGQPLFDRSTQGLSLTLFGQSMLEECQNMQSSAERLQRLAAGQTQTLTGRVRLAANELVALYYLPQIMPRFMETYSEVSLEIEVSNSASNLDKRDADVAIRMFPPTQLDLLCRKVSDIPLGFYASSEYLAKHGMPKDQTSLFSHRVLGYDRDPQFEVGARQLGMNIKNEQFLLRTDFLPLQLELAKQHAGITVTHKCLAEAAGLIEIELGFELPALPVYLVCHRDVQHNKKIRVLMDYLAEYLVACC</sequence>
<keyword evidence="4" id="KW-0804">Transcription</keyword>
<organism evidence="6 7">
    <name type="scientific">Agarivorans albus MKT 106</name>
    <dbReference type="NCBI Taxonomy" id="1331007"/>
    <lineage>
        <taxon>Bacteria</taxon>
        <taxon>Pseudomonadati</taxon>
        <taxon>Pseudomonadota</taxon>
        <taxon>Gammaproteobacteria</taxon>
        <taxon>Alteromonadales</taxon>
        <taxon>Alteromonadaceae</taxon>
        <taxon>Agarivorans</taxon>
    </lineage>
</organism>
<dbReference type="EMBL" id="BARX01000003">
    <property type="protein sequence ID" value="GAD00710.1"/>
    <property type="molecule type" value="Genomic_DNA"/>
</dbReference>
<dbReference type="Gene3D" id="1.10.10.10">
    <property type="entry name" value="Winged helix-like DNA-binding domain superfamily/Winged helix DNA-binding domain"/>
    <property type="match status" value="1"/>
</dbReference>
<evidence type="ECO:0000256" key="4">
    <source>
        <dbReference type="ARBA" id="ARBA00023163"/>
    </source>
</evidence>
<dbReference type="InterPro" id="IPR000847">
    <property type="entry name" value="LysR_HTH_N"/>
</dbReference>
<comment type="caution">
    <text evidence="6">The sequence shown here is derived from an EMBL/GenBank/DDBJ whole genome shotgun (WGS) entry which is preliminary data.</text>
</comment>
<evidence type="ECO:0000256" key="1">
    <source>
        <dbReference type="ARBA" id="ARBA00009437"/>
    </source>
</evidence>
<dbReference type="InterPro" id="IPR036390">
    <property type="entry name" value="WH_DNA-bd_sf"/>
</dbReference>
<evidence type="ECO:0000256" key="2">
    <source>
        <dbReference type="ARBA" id="ARBA00023015"/>
    </source>
</evidence>
<dbReference type="Pfam" id="PF00126">
    <property type="entry name" value="HTH_1"/>
    <property type="match status" value="1"/>
</dbReference>
<protein>
    <submittedName>
        <fullName evidence="6">Putative transcriptional regulator</fullName>
    </submittedName>
</protein>
<dbReference type="InterPro" id="IPR036388">
    <property type="entry name" value="WH-like_DNA-bd_sf"/>
</dbReference>
<dbReference type="RefSeq" id="WP_016400478.1">
    <property type="nucleotide sequence ID" value="NZ_BARX01000003.1"/>
</dbReference>
<evidence type="ECO:0000313" key="6">
    <source>
        <dbReference type="EMBL" id="GAD00710.1"/>
    </source>
</evidence>
<keyword evidence="2" id="KW-0805">Transcription regulation</keyword>
<name>R9PH71_AGAAL</name>
<dbReference type="SUPFAM" id="SSF46785">
    <property type="entry name" value="Winged helix' DNA-binding domain"/>
    <property type="match status" value="1"/>
</dbReference>
<feature type="domain" description="HTH lysR-type" evidence="5">
    <location>
        <begin position="4"/>
        <end position="61"/>
    </location>
</feature>
<dbReference type="GO" id="GO:0043565">
    <property type="term" value="F:sequence-specific DNA binding"/>
    <property type="evidence" value="ECO:0007669"/>
    <property type="project" value="TreeGrafter"/>
</dbReference>
<dbReference type="GO" id="GO:0003700">
    <property type="term" value="F:DNA-binding transcription factor activity"/>
    <property type="evidence" value="ECO:0007669"/>
    <property type="project" value="InterPro"/>
</dbReference>
<dbReference type="PANTHER" id="PTHR30537">
    <property type="entry name" value="HTH-TYPE TRANSCRIPTIONAL REGULATOR"/>
    <property type="match status" value="1"/>
</dbReference>
<dbReference type="Pfam" id="PF03466">
    <property type="entry name" value="LysR_substrate"/>
    <property type="match status" value="1"/>
</dbReference>
<gene>
    <name evidence="6" type="ORF">AALB_0790</name>
</gene>
<reference evidence="6" key="1">
    <citation type="journal article" date="2013" name="Genome Announc.">
        <title>Draft Genome Sequence of Agarivorans albus Strain MKT 106T, an Agarolytic Marine Bacterium.</title>
        <authorList>
            <person name="Yasuike M."/>
            <person name="Nakamura Y."/>
            <person name="Kai W."/>
            <person name="Fujiwara A."/>
            <person name="Fukui Y."/>
            <person name="Satomi M."/>
            <person name="Sano M."/>
        </authorList>
    </citation>
    <scope>NUCLEOTIDE SEQUENCE [LARGE SCALE GENOMIC DNA]</scope>
</reference>
<accession>R9PH71</accession>
<dbReference type="AlphaFoldDB" id="R9PH71"/>
<dbReference type="Proteomes" id="UP000014461">
    <property type="component" value="Unassembled WGS sequence"/>
</dbReference>
<dbReference type="Gene3D" id="3.40.190.290">
    <property type="match status" value="1"/>
</dbReference>